<dbReference type="SUPFAM" id="SSF53098">
    <property type="entry name" value="Ribonuclease H-like"/>
    <property type="match status" value="1"/>
</dbReference>
<reference evidence="2" key="1">
    <citation type="journal article" date="2019" name="Int. J. Syst. Evol. Microbiol.">
        <title>The Global Catalogue of Microorganisms (GCM) 10K type strain sequencing project: providing services to taxonomists for standard genome sequencing and annotation.</title>
        <authorList>
            <consortium name="The Broad Institute Genomics Platform"/>
            <consortium name="The Broad Institute Genome Sequencing Center for Infectious Disease"/>
            <person name="Wu L."/>
            <person name="Ma J."/>
        </authorList>
    </citation>
    <scope>NUCLEOTIDE SEQUENCE [LARGE SCALE GENOMIC DNA]</scope>
    <source>
        <strain evidence="2">JCM 16112</strain>
    </source>
</reference>
<evidence type="ECO:0008006" key="3">
    <source>
        <dbReference type="Google" id="ProtNLM"/>
    </source>
</evidence>
<dbReference type="EMBL" id="BAAAFI010000009">
    <property type="protein sequence ID" value="GAA0879127.1"/>
    <property type="molecule type" value="Genomic_DNA"/>
</dbReference>
<keyword evidence="2" id="KW-1185">Reference proteome</keyword>
<proteinExistence type="predicted"/>
<accession>A0ABP3YDD8</accession>
<gene>
    <name evidence="1" type="ORF">GCM10009119_20950</name>
</gene>
<protein>
    <recommendedName>
        <fullName evidence="3">NurA domain-containing protein</fullName>
    </recommendedName>
</protein>
<evidence type="ECO:0000313" key="1">
    <source>
        <dbReference type="EMBL" id="GAA0879127.1"/>
    </source>
</evidence>
<dbReference type="InterPro" id="IPR012337">
    <property type="entry name" value="RNaseH-like_sf"/>
</dbReference>
<dbReference type="RefSeq" id="WP_343851224.1">
    <property type="nucleotide sequence ID" value="NZ_BAAAFI010000009.1"/>
</dbReference>
<dbReference type="Proteomes" id="UP001500469">
    <property type="component" value="Unassembled WGS sequence"/>
</dbReference>
<name>A0ABP3YDD8_9BACT</name>
<sequence length="381" mass="44019">MQKILDFIAKETDGKNYKSYKYCFESVDIPKMDYEDKRGIQVKKKGETDKSLTTTKSVKNLADKIGENGSPLFKYFLDGSRRTYKVDDIAYGKRLYPIIAGQIGVAVCERKDKHTFKPVNLKNPLVISIPENANAQTTIGNNDQFFTNLIKKLNGQEILKTQKLNFSKILPYKNTALKENDKYEDRGIARIQDEMIALEQRVVFELVKARKLNSDSFLIKDGSLEYMKSSEARELSQIKSNYDCVIGVSKAFNPEALSNDVRDISRSIAELKIYHRTPAFMYQTERIPDVKFAVWYLRIRETLSPFDGVLKIEKILVRDIQEEEGLDSDEIDLISANIINERNPVCYGKDDRWAKHLYPIHLTESYIKSKYLSDIHFINLF</sequence>
<evidence type="ECO:0000313" key="2">
    <source>
        <dbReference type="Proteomes" id="UP001500469"/>
    </source>
</evidence>
<organism evidence="1 2">
    <name type="scientific">Algoriphagus jejuensis</name>
    <dbReference type="NCBI Taxonomy" id="419934"/>
    <lineage>
        <taxon>Bacteria</taxon>
        <taxon>Pseudomonadati</taxon>
        <taxon>Bacteroidota</taxon>
        <taxon>Cytophagia</taxon>
        <taxon>Cytophagales</taxon>
        <taxon>Cyclobacteriaceae</taxon>
        <taxon>Algoriphagus</taxon>
    </lineage>
</organism>
<comment type="caution">
    <text evidence="1">The sequence shown here is derived from an EMBL/GenBank/DDBJ whole genome shotgun (WGS) entry which is preliminary data.</text>
</comment>